<evidence type="ECO:0000313" key="3">
    <source>
        <dbReference type="Proteomes" id="UP001597387"/>
    </source>
</evidence>
<dbReference type="RefSeq" id="WP_255902788.1">
    <property type="nucleotide sequence ID" value="NZ_JAFMZO010000003.1"/>
</dbReference>
<protein>
    <submittedName>
        <fullName evidence="2">YMGG-like glycine zipper-containing protein</fullName>
    </submittedName>
</protein>
<dbReference type="EMBL" id="JBHUHZ010000001">
    <property type="protein sequence ID" value="MFD2162857.1"/>
    <property type="molecule type" value="Genomic_DNA"/>
</dbReference>
<gene>
    <name evidence="2" type="ORF">ACFSJU_10680</name>
</gene>
<dbReference type="Proteomes" id="UP001597387">
    <property type="component" value="Unassembled WGS sequence"/>
</dbReference>
<feature type="domain" description="YMGG-like Gly-zipper" evidence="1">
    <location>
        <begin position="99"/>
        <end position="142"/>
    </location>
</feature>
<organism evidence="2 3">
    <name type="scientific">Paradesertivirga mongoliensis</name>
    <dbReference type="NCBI Taxonomy" id="2100740"/>
    <lineage>
        <taxon>Bacteria</taxon>
        <taxon>Pseudomonadati</taxon>
        <taxon>Bacteroidota</taxon>
        <taxon>Sphingobacteriia</taxon>
        <taxon>Sphingobacteriales</taxon>
        <taxon>Sphingobacteriaceae</taxon>
        <taxon>Paradesertivirga</taxon>
    </lineage>
</organism>
<sequence length="152" mass="15978">MKRIALIFAVVATFAACNNSSKTDSVLKEQALKQVRDSIRLDSFNRAEAQELKIAEEKKQMELQNASASSQKSSTERSYVKGVSETYTNTQPAKKGWSKAAKGAAIGAGVGAVTGVIVDKKDGRGAVIGGLAGAGAGYVIGRSKDKKDGRVQ</sequence>
<accession>A0ABW4ZLY4</accession>
<dbReference type="Pfam" id="PF13441">
    <property type="entry name" value="Gly-zipper_YMGG"/>
    <property type="match status" value="1"/>
</dbReference>
<dbReference type="PROSITE" id="PS51257">
    <property type="entry name" value="PROKAR_LIPOPROTEIN"/>
    <property type="match status" value="1"/>
</dbReference>
<keyword evidence="3" id="KW-1185">Reference proteome</keyword>
<reference evidence="3" key="1">
    <citation type="journal article" date="2019" name="Int. J. Syst. Evol. Microbiol.">
        <title>The Global Catalogue of Microorganisms (GCM) 10K type strain sequencing project: providing services to taxonomists for standard genome sequencing and annotation.</title>
        <authorList>
            <consortium name="The Broad Institute Genomics Platform"/>
            <consortium name="The Broad Institute Genome Sequencing Center for Infectious Disease"/>
            <person name="Wu L."/>
            <person name="Ma J."/>
        </authorList>
    </citation>
    <scope>NUCLEOTIDE SEQUENCE [LARGE SCALE GENOMIC DNA]</scope>
    <source>
        <strain evidence="3">KCTC 42217</strain>
    </source>
</reference>
<comment type="caution">
    <text evidence="2">The sequence shown here is derived from an EMBL/GenBank/DDBJ whole genome shotgun (WGS) entry which is preliminary data.</text>
</comment>
<proteinExistence type="predicted"/>
<evidence type="ECO:0000313" key="2">
    <source>
        <dbReference type="EMBL" id="MFD2162857.1"/>
    </source>
</evidence>
<dbReference type="InterPro" id="IPR027367">
    <property type="entry name" value="Gly-zipper_YMGG"/>
</dbReference>
<evidence type="ECO:0000259" key="1">
    <source>
        <dbReference type="Pfam" id="PF13441"/>
    </source>
</evidence>
<name>A0ABW4ZLY4_9SPHI</name>